<dbReference type="PRINTS" id="PR01218">
    <property type="entry name" value="PSTLEXTENSIN"/>
</dbReference>
<reference evidence="3" key="1">
    <citation type="journal article" date="2021" name="Proc. Natl. Acad. Sci. U.S.A.">
        <title>Three genomes in the algal genus Volvox reveal the fate of a haploid sex-determining region after a transition to homothallism.</title>
        <authorList>
            <person name="Yamamoto K."/>
            <person name="Hamaji T."/>
            <person name="Kawai-Toyooka H."/>
            <person name="Matsuzaki R."/>
            <person name="Takahashi F."/>
            <person name="Nishimura Y."/>
            <person name="Kawachi M."/>
            <person name="Noguchi H."/>
            <person name="Minakuchi Y."/>
            <person name="Umen J.G."/>
            <person name="Toyoda A."/>
            <person name="Nozaki H."/>
        </authorList>
    </citation>
    <scope>NUCLEOTIDE SEQUENCE</scope>
    <source>
        <strain evidence="3">NIES-3785</strain>
    </source>
</reference>
<proteinExistence type="predicted"/>
<dbReference type="AlphaFoldDB" id="A0A8J4G1T6"/>
<feature type="region of interest" description="Disordered" evidence="1">
    <location>
        <begin position="20"/>
        <end position="87"/>
    </location>
</feature>
<dbReference type="EMBL" id="BNCQ01000002">
    <property type="protein sequence ID" value="GIL95150.1"/>
    <property type="molecule type" value="Genomic_DNA"/>
</dbReference>
<feature type="compositionally biased region" description="Pro residues" evidence="1">
    <location>
        <begin position="50"/>
        <end position="84"/>
    </location>
</feature>
<sequence length="396" mass="41985">MGWRERVMLVLLVTAAATEAAAALPREDTKPSPSNSRPSRSSPSPSAKGKPPPPSSPMPPSPFPPRSPAQPPPSPPSPPPPRPPSTFAEYNVVGGIPISLRSIEEFPGVITTTIDGPESSVMIRVRATDTMVNFSVPMYSQKMEPIDHWVTLPPDMFHAPAVSGFGGNRIAMYVLSSLITAIKETNNVGAQRQLLDSPGCDWFPDTKCTCKCCAVHDKCFHDNHCTALSSWAALICKSLPSLFKNPILIIGSYIFRHLCNKIGSEECQQCNIDAITCIAGSCLARIDPATRNQCYDAKCDKFYNCPNEPCCDCQSPCDKSPPPPPPPPPSPPPPPPSPPPPPPSPPPPPPSPPPPPPSPPPPPPSPPPPPPSPPPSPPSPPPSPPRPSSPPPPPPP</sequence>
<organism evidence="3 4">
    <name type="scientific">Volvox reticuliferus</name>
    <dbReference type="NCBI Taxonomy" id="1737510"/>
    <lineage>
        <taxon>Eukaryota</taxon>
        <taxon>Viridiplantae</taxon>
        <taxon>Chlorophyta</taxon>
        <taxon>core chlorophytes</taxon>
        <taxon>Chlorophyceae</taxon>
        <taxon>CS clade</taxon>
        <taxon>Chlamydomonadales</taxon>
        <taxon>Volvocaceae</taxon>
        <taxon>Volvox</taxon>
    </lineage>
</organism>
<evidence type="ECO:0000256" key="2">
    <source>
        <dbReference type="SAM" id="SignalP"/>
    </source>
</evidence>
<feature type="chain" id="PRO_5035217625" evidence="2">
    <location>
        <begin position="24"/>
        <end position="396"/>
    </location>
</feature>
<dbReference type="Proteomes" id="UP000722791">
    <property type="component" value="Unassembled WGS sequence"/>
</dbReference>
<feature type="non-terminal residue" evidence="3">
    <location>
        <position position="396"/>
    </location>
</feature>
<keyword evidence="2" id="KW-0732">Signal</keyword>
<evidence type="ECO:0000256" key="1">
    <source>
        <dbReference type="SAM" id="MobiDB-lite"/>
    </source>
</evidence>
<gene>
    <name evidence="3" type="ORF">Vretimale_1215</name>
</gene>
<comment type="caution">
    <text evidence="3">The sequence shown here is derived from an EMBL/GenBank/DDBJ whole genome shotgun (WGS) entry which is preliminary data.</text>
</comment>
<feature type="region of interest" description="Disordered" evidence="1">
    <location>
        <begin position="322"/>
        <end position="396"/>
    </location>
</feature>
<protein>
    <submittedName>
        <fullName evidence="3">Uncharacterized protein</fullName>
    </submittedName>
</protein>
<evidence type="ECO:0000313" key="4">
    <source>
        <dbReference type="Proteomes" id="UP000722791"/>
    </source>
</evidence>
<feature type="compositionally biased region" description="Low complexity" evidence="1">
    <location>
        <begin position="31"/>
        <end position="49"/>
    </location>
</feature>
<dbReference type="InterPro" id="IPR003882">
    <property type="entry name" value="Pistil_extensin"/>
</dbReference>
<accession>A0A8J4G1T6</accession>
<evidence type="ECO:0000313" key="3">
    <source>
        <dbReference type="EMBL" id="GIL95150.1"/>
    </source>
</evidence>
<name>A0A8J4G1T6_9CHLO</name>
<feature type="signal peptide" evidence="2">
    <location>
        <begin position="1"/>
        <end position="23"/>
    </location>
</feature>